<dbReference type="AlphaFoldDB" id="A0AA36IR54"/>
<dbReference type="Proteomes" id="UP001178507">
    <property type="component" value="Unassembled WGS sequence"/>
</dbReference>
<sequence length="206" mass="22361">MRQCIHACKAIPGFKHGASQPPDSTLALGLAACPSAELQALSSATAKAVCRADPEGACPICLLSWKEDDSVLVLSCNHVLHVDCFWKMITSGCSEVTRGRCRVCRTPVHWGPVARSNLRCTLGSALAAALVRQQRAGGGLTQFEVAEYCARVSQEIGESFREVWMEVPLQLRKLTARNVLLNSEMANLQRLFVGDVPDFPEVLSLP</sequence>
<evidence type="ECO:0000313" key="4">
    <source>
        <dbReference type="Proteomes" id="UP001178507"/>
    </source>
</evidence>
<protein>
    <recommendedName>
        <fullName evidence="2">RING-type domain-containing protein</fullName>
    </recommendedName>
</protein>
<dbReference type="Gene3D" id="3.30.40.10">
    <property type="entry name" value="Zinc/RING finger domain, C3HC4 (zinc finger)"/>
    <property type="match status" value="1"/>
</dbReference>
<evidence type="ECO:0000259" key="2">
    <source>
        <dbReference type="PROSITE" id="PS50089"/>
    </source>
</evidence>
<dbReference type="Pfam" id="PF13639">
    <property type="entry name" value="zf-RING_2"/>
    <property type="match status" value="1"/>
</dbReference>
<evidence type="ECO:0000256" key="1">
    <source>
        <dbReference type="PROSITE-ProRule" id="PRU00175"/>
    </source>
</evidence>
<evidence type="ECO:0000313" key="3">
    <source>
        <dbReference type="EMBL" id="CAJ1392467.1"/>
    </source>
</evidence>
<dbReference type="PROSITE" id="PS50089">
    <property type="entry name" value="ZF_RING_2"/>
    <property type="match status" value="1"/>
</dbReference>
<keyword evidence="1" id="KW-0862">Zinc</keyword>
<dbReference type="SUPFAM" id="SSF57850">
    <property type="entry name" value="RING/U-box"/>
    <property type="match status" value="1"/>
</dbReference>
<accession>A0AA36IR54</accession>
<gene>
    <name evidence="3" type="ORF">EVOR1521_LOCUS17557</name>
</gene>
<reference evidence="3" key="1">
    <citation type="submission" date="2023-08" db="EMBL/GenBank/DDBJ databases">
        <authorList>
            <person name="Chen Y."/>
            <person name="Shah S."/>
            <person name="Dougan E. K."/>
            <person name="Thang M."/>
            <person name="Chan C."/>
        </authorList>
    </citation>
    <scope>NUCLEOTIDE SEQUENCE</scope>
</reference>
<proteinExistence type="predicted"/>
<dbReference type="InterPro" id="IPR013083">
    <property type="entry name" value="Znf_RING/FYVE/PHD"/>
</dbReference>
<dbReference type="EMBL" id="CAUJNA010002336">
    <property type="protein sequence ID" value="CAJ1392467.1"/>
    <property type="molecule type" value="Genomic_DNA"/>
</dbReference>
<organism evidence="3 4">
    <name type="scientific">Effrenium voratum</name>
    <dbReference type="NCBI Taxonomy" id="2562239"/>
    <lineage>
        <taxon>Eukaryota</taxon>
        <taxon>Sar</taxon>
        <taxon>Alveolata</taxon>
        <taxon>Dinophyceae</taxon>
        <taxon>Suessiales</taxon>
        <taxon>Symbiodiniaceae</taxon>
        <taxon>Effrenium</taxon>
    </lineage>
</organism>
<comment type="caution">
    <text evidence="3">The sequence shown here is derived from an EMBL/GenBank/DDBJ whole genome shotgun (WGS) entry which is preliminary data.</text>
</comment>
<dbReference type="InterPro" id="IPR001841">
    <property type="entry name" value="Znf_RING"/>
</dbReference>
<keyword evidence="1" id="KW-0863">Zinc-finger</keyword>
<dbReference type="GO" id="GO:0008270">
    <property type="term" value="F:zinc ion binding"/>
    <property type="evidence" value="ECO:0007669"/>
    <property type="project" value="UniProtKB-KW"/>
</dbReference>
<name>A0AA36IR54_9DINO</name>
<keyword evidence="4" id="KW-1185">Reference proteome</keyword>
<keyword evidence="1" id="KW-0479">Metal-binding</keyword>
<feature type="domain" description="RING-type" evidence="2">
    <location>
        <begin position="58"/>
        <end position="105"/>
    </location>
</feature>